<evidence type="ECO:0000313" key="2">
    <source>
        <dbReference type="Proteomes" id="UP000326695"/>
    </source>
</evidence>
<dbReference type="AlphaFoldDB" id="A0AAX1F9T0"/>
<gene>
    <name evidence="1" type="ORF">EZJ17_09655</name>
</gene>
<name>A0AAX1F9T0_9NEIS</name>
<organism evidence="1 2">
    <name type="scientific">Eikenella exigua</name>
    <dbReference type="NCBI Taxonomy" id="2528037"/>
    <lineage>
        <taxon>Bacteria</taxon>
        <taxon>Pseudomonadati</taxon>
        <taxon>Pseudomonadota</taxon>
        <taxon>Betaproteobacteria</taxon>
        <taxon>Neisseriales</taxon>
        <taxon>Neisseriaceae</taxon>
        <taxon>Eikenella</taxon>
    </lineage>
</organism>
<accession>A0AAX1F9T0</accession>
<dbReference type="Proteomes" id="UP000326695">
    <property type="component" value="Chromosome"/>
</dbReference>
<dbReference type="KEGG" id="eex:EZJ17_09655"/>
<reference evidence="2" key="1">
    <citation type="journal article" date="2019" name="J. Anim. Genet.">
        <title>Description and whole genome sequencing of Eikenella exigua sp. nov., isolated from brain abscess and blood.</title>
        <authorList>
            <person name="Stormo K.A."/>
            <person name="Nygaard R.M."/>
            <person name="Bruvold T.S."/>
            <person name="Dimmen G."/>
            <person name="Lindemann P.C."/>
            <person name="Jordal S."/>
            <person name="Kommedal O."/>
        </authorList>
    </citation>
    <scope>NUCLEOTIDE SEQUENCE [LARGE SCALE GENOMIC DNA]</scope>
    <source>
        <strain evidence="2">PXX</strain>
    </source>
</reference>
<keyword evidence="2" id="KW-1185">Reference proteome</keyword>
<evidence type="ECO:0000313" key="1">
    <source>
        <dbReference type="EMBL" id="QED92840.1"/>
    </source>
</evidence>
<dbReference type="RefSeq" id="WP_151086491.1">
    <property type="nucleotide sequence ID" value="NZ_CP038018.1"/>
</dbReference>
<dbReference type="EMBL" id="CP038018">
    <property type="protein sequence ID" value="QED92840.1"/>
    <property type="molecule type" value="Genomic_DNA"/>
</dbReference>
<protein>
    <submittedName>
        <fullName evidence="1">Uncharacterized protein</fullName>
    </submittedName>
</protein>
<proteinExistence type="predicted"/>
<sequence>MSEQDKYQIIADFLRQVGFRRGVLLFLAGIPALVLWKTDPIALVDRFSRAGAETAIEGARKEGSAAPYLQSPHGFVENKEAESAADGVAMADLQAVLGYKFVPSSNPYEYQGRLLVFAKTKQDEQRMVSEIGLSWLPILSGKSTVERILAGQSGVSAWQPEKQGFYFADGTADETPSLNTDLLAHGYGVRRVYRYPVKKGGRVAGYLAVYAEKELDAATRAQLETAAARLGAYL</sequence>